<evidence type="ECO:0000256" key="2">
    <source>
        <dbReference type="SAM" id="MobiDB-lite"/>
    </source>
</evidence>
<evidence type="ECO:0000313" key="4">
    <source>
        <dbReference type="EMBL" id="RIA81148.1"/>
    </source>
</evidence>
<feature type="region of interest" description="Disordered" evidence="2">
    <location>
        <begin position="75"/>
        <end position="149"/>
    </location>
</feature>
<dbReference type="Gene3D" id="1.10.1470.10">
    <property type="entry name" value="YjbJ"/>
    <property type="match status" value="1"/>
</dbReference>
<evidence type="ECO:0000259" key="3">
    <source>
        <dbReference type="Pfam" id="PF05532"/>
    </source>
</evidence>
<accession>A0A397S574</accession>
<dbReference type="PANTHER" id="PTHR40460">
    <property type="entry name" value="CHROMOSOME 1, WHOLE GENOME SHOTGUN SEQUENCE"/>
    <property type="match status" value="1"/>
</dbReference>
<dbReference type="EMBL" id="QKYT01000840">
    <property type="protein sequence ID" value="RIA81148.1"/>
    <property type="molecule type" value="Genomic_DNA"/>
</dbReference>
<feature type="region of interest" description="Disordered" evidence="2">
    <location>
        <begin position="1"/>
        <end position="63"/>
    </location>
</feature>
<dbReference type="InterPro" id="IPR008462">
    <property type="entry name" value="CsbD"/>
</dbReference>
<sequence length="149" mass="15624">MSNNMQSNAEYAAGATKETAGNVTGSDNLKAQGRTQKEEGNARYQSTNTEANKGPSKITGQLHAAKGAVKETLGSILKNDSLEQSGANERRTGNREVEAAKSQNVAQGAAGQVKGNVKENVGYVTGNPQKEAEGRGENIKGQAQYNANQ</sequence>
<proteinExistence type="inferred from homology"/>
<evidence type="ECO:0000313" key="6">
    <source>
        <dbReference type="Proteomes" id="UP000265703"/>
    </source>
</evidence>
<evidence type="ECO:0000256" key="1">
    <source>
        <dbReference type="ARBA" id="ARBA00009129"/>
    </source>
</evidence>
<feature type="compositionally biased region" description="Polar residues" evidence="2">
    <location>
        <begin position="19"/>
        <end position="29"/>
    </location>
</feature>
<dbReference type="Pfam" id="PF05532">
    <property type="entry name" value="CsbD"/>
    <property type="match status" value="1"/>
</dbReference>
<comment type="similarity">
    <text evidence="1">Belongs to the UPF0337 (CsbD) family.</text>
</comment>
<feature type="domain" description="CsbD-like" evidence="3">
    <location>
        <begin position="106"/>
        <end position="146"/>
    </location>
</feature>
<feature type="compositionally biased region" description="Basic and acidic residues" evidence="2">
    <location>
        <begin position="88"/>
        <end position="99"/>
    </location>
</feature>
<name>A0A397S574_9GLOM</name>
<evidence type="ECO:0000313" key="5">
    <source>
        <dbReference type="EMBL" id="RIA81468.1"/>
    </source>
</evidence>
<dbReference type="SUPFAM" id="SSF69047">
    <property type="entry name" value="Hypothetical protein YjbJ"/>
    <property type="match status" value="1"/>
</dbReference>
<dbReference type="EMBL" id="QKYT01000793">
    <property type="protein sequence ID" value="RIA81468.1"/>
    <property type="molecule type" value="Genomic_DNA"/>
</dbReference>
<dbReference type="InterPro" id="IPR036629">
    <property type="entry name" value="YjbJ_sf"/>
</dbReference>
<gene>
    <name evidence="5" type="ORF">C1645_790415</name>
    <name evidence="4" type="ORF">C1645_791095</name>
</gene>
<dbReference type="STRING" id="658196.A0A397S574"/>
<dbReference type="AlphaFoldDB" id="A0A397S574"/>
<dbReference type="OrthoDB" id="9999611at2759"/>
<reference evidence="4 6" key="1">
    <citation type="submission" date="2018-06" db="EMBL/GenBank/DDBJ databases">
        <title>Comparative genomics reveals the genomic features of Rhizophagus irregularis, R. cerebriforme, R. diaphanum and Gigaspora rosea, and their symbiotic lifestyle signature.</title>
        <authorList>
            <person name="Morin E."/>
            <person name="San Clemente H."/>
            <person name="Chen E.C.H."/>
            <person name="De La Providencia I."/>
            <person name="Hainaut M."/>
            <person name="Kuo A."/>
            <person name="Kohler A."/>
            <person name="Murat C."/>
            <person name="Tang N."/>
            <person name="Roy S."/>
            <person name="Loubradou J."/>
            <person name="Henrissat B."/>
            <person name="Grigoriev I.V."/>
            <person name="Corradi N."/>
            <person name="Roux C."/>
            <person name="Martin F.M."/>
        </authorList>
    </citation>
    <scope>NUCLEOTIDE SEQUENCE [LARGE SCALE GENOMIC DNA]</scope>
    <source>
        <strain evidence="4 6">DAOM 227022</strain>
    </source>
</reference>
<organism evidence="4 6">
    <name type="scientific">Glomus cerebriforme</name>
    <dbReference type="NCBI Taxonomy" id="658196"/>
    <lineage>
        <taxon>Eukaryota</taxon>
        <taxon>Fungi</taxon>
        <taxon>Fungi incertae sedis</taxon>
        <taxon>Mucoromycota</taxon>
        <taxon>Glomeromycotina</taxon>
        <taxon>Glomeromycetes</taxon>
        <taxon>Glomerales</taxon>
        <taxon>Glomeraceae</taxon>
        <taxon>Glomus</taxon>
    </lineage>
</organism>
<keyword evidence="6" id="KW-1185">Reference proteome</keyword>
<dbReference type="Proteomes" id="UP000265703">
    <property type="component" value="Unassembled WGS sequence"/>
</dbReference>
<protein>
    <recommendedName>
        <fullName evidence="3">CsbD-like domain-containing protein</fullName>
    </recommendedName>
</protein>
<comment type="caution">
    <text evidence="4">The sequence shown here is derived from an EMBL/GenBank/DDBJ whole genome shotgun (WGS) entry which is preliminary data.</text>
</comment>
<dbReference type="PANTHER" id="PTHR40460:SF1">
    <property type="entry name" value="CSBD-LIKE DOMAIN-CONTAINING PROTEIN"/>
    <property type="match status" value="1"/>
</dbReference>